<evidence type="ECO:0000313" key="4">
    <source>
        <dbReference type="Proteomes" id="UP000663829"/>
    </source>
</evidence>
<evidence type="ECO:0000313" key="3">
    <source>
        <dbReference type="EMBL" id="CAF4474773.1"/>
    </source>
</evidence>
<reference evidence="2" key="1">
    <citation type="submission" date="2021-02" db="EMBL/GenBank/DDBJ databases">
        <authorList>
            <person name="Nowell W R."/>
        </authorList>
    </citation>
    <scope>NUCLEOTIDE SEQUENCE</scope>
</reference>
<accession>A0A816AK45</accession>
<feature type="non-terminal residue" evidence="2">
    <location>
        <position position="1"/>
    </location>
</feature>
<evidence type="ECO:0000313" key="2">
    <source>
        <dbReference type="EMBL" id="CAF1598638.1"/>
    </source>
</evidence>
<feature type="domain" description="MULE transposase" evidence="1">
    <location>
        <begin position="19"/>
        <end position="79"/>
    </location>
</feature>
<gene>
    <name evidence="2" type="ORF">GPM918_LOCUS42280</name>
    <name evidence="3" type="ORF">SRO942_LOCUS43490</name>
</gene>
<dbReference type="EMBL" id="CAJNOQ010035258">
    <property type="protein sequence ID" value="CAF1598638.1"/>
    <property type="molecule type" value="Genomic_DNA"/>
</dbReference>
<name>A0A816AK45_9BILA</name>
<dbReference type="Proteomes" id="UP000681722">
    <property type="component" value="Unassembled WGS sequence"/>
</dbReference>
<comment type="caution">
    <text evidence="2">The sequence shown here is derived from an EMBL/GenBank/DDBJ whole genome shotgun (WGS) entry which is preliminary data.</text>
</comment>
<dbReference type="OrthoDB" id="6145089at2759"/>
<dbReference type="EMBL" id="CAJOBC010101627">
    <property type="protein sequence ID" value="CAF4474773.1"/>
    <property type="molecule type" value="Genomic_DNA"/>
</dbReference>
<protein>
    <recommendedName>
        <fullName evidence="1">MULE transposase domain-containing protein</fullName>
    </recommendedName>
</protein>
<sequence>MFINNTAQIKKALLPNDLSMKPMVFAAMPNKSRQLYEQLLRSLVSYAESLDVKLEPKSILIDFEQGAVQAFQTVFPGIQ</sequence>
<evidence type="ECO:0000259" key="1">
    <source>
        <dbReference type="Pfam" id="PF10551"/>
    </source>
</evidence>
<proteinExistence type="predicted"/>
<keyword evidence="4" id="KW-1185">Reference proteome</keyword>
<dbReference type="Proteomes" id="UP000663829">
    <property type="component" value="Unassembled WGS sequence"/>
</dbReference>
<organism evidence="2 4">
    <name type="scientific">Didymodactylos carnosus</name>
    <dbReference type="NCBI Taxonomy" id="1234261"/>
    <lineage>
        <taxon>Eukaryota</taxon>
        <taxon>Metazoa</taxon>
        <taxon>Spiralia</taxon>
        <taxon>Gnathifera</taxon>
        <taxon>Rotifera</taxon>
        <taxon>Eurotatoria</taxon>
        <taxon>Bdelloidea</taxon>
        <taxon>Philodinida</taxon>
        <taxon>Philodinidae</taxon>
        <taxon>Didymodactylos</taxon>
    </lineage>
</organism>
<dbReference type="InterPro" id="IPR018289">
    <property type="entry name" value="MULE_transposase_dom"/>
</dbReference>
<dbReference type="AlphaFoldDB" id="A0A816AK45"/>
<dbReference type="Pfam" id="PF10551">
    <property type="entry name" value="MULE"/>
    <property type="match status" value="1"/>
</dbReference>